<name>A0A1G6L1N8_9BACT</name>
<organism evidence="1 2">
    <name type="scientific">Williamwhitmania taraxaci</name>
    <dbReference type="NCBI Taxonomy" id="1640674"/>
    <lineage>
        <taxon>Bacteria</taxon>
        <taxon>Pseudomonadati</taxon>
        <taxon>Bacteroidota</taxon>
        <taxon>Bacteroidia</taxon>
        <taxon>Bacteroidales</taxon>
        <taxon>Williamwhitmaniaceae</taxon>
        <taxon>Williamwhitmania</taxon>
    </lineage>
</organism>
<evidence type="ECO:0000313" key="2">
    <source>
        <dbReference type="Proteomes" id="UP000199452"/>
    </source>
</evidence>
<proteinExistence type="predicted"/>
<keyword evidence="2" id="KW-1185">Reference proteome</keyword>
<dbReference type="Proteomes" id="UP000199452">
    <property type="component" value="Unassembled WGS sequence"/>
</dbReference>
<reference evidence="1 2" key="1">
    <citation type="submission" date="2016-09" db="EMBL/GenBank/DDBJ databases">
        <authorList>
            <person name="Capua I."/>
            <person name="De Benedictis P."/>
            <person name="Joannis T."/>
            <person name="Lombin L.H."/>
            <person name="Cattoli G."/>
        </authorList>
    </citation>
    <scope>NUCLEOTIDE SEQUENCE [LARGE SCALE GENOMIC DNA]</scope>
    <source>
        <strain evidence="1 2">A7P-90m</strain>
    </source>
</reference>
<evidence type="ECO:0000313" key="1">
    <source>
        <dbReference type="EMBL" id="SDC37094.1"/>
    </source>
</evidence>
<dbReference type="AlphaFoldDB" id="A0A1G6L1N8"/>
<sequence>MYTILKIQKNIFRTYFQHNKRTVAFQPNLTRIQRLIFKGRVRQTYSITKVRLIAGISIYQNQQKRYLN</sequence>
<dbReference type="STRING" id="1640674.SAMN05216323_102826"/>
<accession>A0A1G6L1N8</accession>
<protein>
    <submittedName>
        <fullName evidence="1">Uncharacterized protein</fullName>
    </submittedName>
</protein>
<dbReference type="EMBL" id="FMYP01000028">
    <property type="protein sequence ID" value="SDC37094.1"/>
    <property type="molecule type" value="Genomic_DNA"/>
</dbReference>
<gene>
    <name evidence="1" type="ORF">SAMN05216323_102826</name>
</gene>